<evidence type="ECO:0000313" key="1">
    <source>
        <dbReference type="EMBL" id="CAB3817860.1"/>
    </source>
</evidence>
<sequence>MAVTYRGVGQYGRTPTNKAPLSHHFPDWELDQRDLLWLWWHTRHEVELGPDDYLAPDMGKIISKRIGGQHIERLRHKKPAEMLPAAKLPKIENDSRAVRWMINEFAKRRHPALQELPRILSDWETLVALIDLELGACEYKLSMLERMEADWASLRHNDQHFRWLHGPSEKARCKTAWEWYAARAANSLDATGQLPAAPFQNYDELASFWDAADLRLGERRHHLEQIKKFWKNLETKKNQVGKKQTNVLLSAEAAAALAQLAATWGMTKKEVFDKLLLDAVRRAPGIGSPPGESVG</sequence>
<name>A0A6S7CPB3_9BURK</name>
<dbReference type="Proteomes" id="UP000494105">
    <property type="component" value="Unassembled WGS sequence"/>
</dbReference>
<proteinExistence type="predicted"/>
<dbReference type="AlphaFoldDB" id="A0A6S7CPB3"/>
<evidence type="ECO:0000313" key="2">
    <source>
        <dbReference type="Proteomes" id="UP000494105"/>
    </source>
</evidence>
<gene>
    <name evidence="1" type="ORF">LMG1861_00092</name>
</gene>
<dbReference type="EMBL" id="CADILD010000001">
    <property type="protein sequence ID" value="CAB3817860.1"/>
    <property type="molecule type" value="Genomic_DNA"/>
</dbReference>
<accession>A0A6S7CPB3</accession>
<reference evidence="1 2" key="1">
    <citation type="submission" date="2020-04" db="EMBL/GenBank/DDBJ databases">
        <authorList>
            <person name="De Canck E."/>
        </authorList>
    </citation>
    <scope>NUCLEOTIDE SEQUENCE [LARGE SCALE GENOMIC DNA]</scope>
    <source>
        <strain evidence="1 2">LMG 1861</strain>
    </source>
</reference>
<protein>
    <submittedName>
        <fullName evidence="1">Uncharacterized protein</fullName>
    </submittedName>
</protein>
<organism evidence="1 2">
    <name type="scientific">Achromobacter piechaudii</name>
    <dbReference type="NCBI Taxonomy" id="72556"/>
    <lineage>
        <taxon>Bacteria</taxon>
        <taxon>Pseudomonadati</taxon>
        <taxon>Pseudomonadota</taxon>
        <taxon>Betaproteobacteria</taxon>
        <taxon>Burkholderiales</taxon>
        <taxon>Alcaligenaceae</taxon>
        <taxon>Achromobacter</taxon>
    </lineage>
</organism>